<feature type="repeat" description="Solcar" evidence="9">
    <location>
        <begin position="80"/>
        <end position="161"/>
    </location>
</feature>
<dbReference type="OrthoDB" id="250329at2759"/>
<evidence type="ECO:0000256" key="1">
    <source>
        <dbReference type="ARBA" id="ARBA00004141"/>
    </source>
</evidence>
<keyword evidence="6" id="KW-0999">Mitochondrion inner membrane</keyword>
<dbReference type="InterPro" id="IPR018108">
    <property type="entry name" value="MCP_transmembrane"/>
</dbReference>
<evidence type="ECO:0000313" key="12">
    <source>
        <dbReference type="Proteomes" id="UP000275078"/>
    </source>
</evidence>
<evidence type="ECO:0000256" key="6">
    <source>
        <dbReference type="ARBA" id="ARBA00022792"/>
    </source>
</evidence>
<evidence type="ECO:0000256" key="4">
    <source>
        <dbReference type="ARBA" id="ARBA00022692"/>
    </source>
</evidence>
<evidence type="ECO:0000256" key="7">
    <source>
        <dbReference type="ARBA" id="ARBA00022989"/>
    </source>
</evidence>
<evidence type="ECO:0000256" key="9">
    <source>
        <dbReference type="PROSITE-ProRule" id="PRU00282"/>
    </source>
</evidence>
<evidence type="ECO:0000256" key="8">
    <source>
        <dbReference type="ARBA" id="ARBA00023136"/>
    </source>
</evidence>
<evidence type="ECO:0000256" key="3">
    <source>
        <dbReference type="ARBA" id="ARBA00022448"/>
    </source>
</evidence>
<evidence type="ECO:0000256" key="5">
    <source>
        <dbReference type="ARBA" id="ARBA00022737"/>
    </source>
</evidence>
<comment type="subcellular location">
    <subcellularLocation>
        <location evidence="1">Membrane</location>
        <topology evidence="1">Multi-pass membrane protein</topology>
    </subcellularLocation>
</comment>
<dbReference type="Gene3D" id="1.50.40.10">
    <property type="entry name" value="Mitochondrial carrier domain"/>
    <property type="match status" value="1"/>
</dbReference>
<dbReference type="PROSITE" id="PS50920">
    <property type="entry name" value="SOLCAR"/>
    <property type="match status" value="3"/>
</dbReference>
<keyword evidence="12" id="KW-1185">Reference proteome</keyword>
<reference evidence="11 12" key="1">
    <citation type="journal article" date="2018" name="Nat. Ecol. Evol.">
        <title>Pezizomycetes genomes reveal the molecular basis of ectomycorrhizal truffle lifestyle.</title>
        <authorList>
            <person name="Murat C."/>
            <person name="Payen T."/>
            <person name="Noel B."/>
            <person name="Kuo A."/>
            <person name="Morin E."/>
            <person name="Chen J."/>
            <person name="Kohler A."/>
            <person name="Krizsan K."/>
            <person name="Balestrini R."/>
            <person name="Da Silva C."/>
            <person name="Montanini B."/>
            <person name="Hainaut M."/>
            <person name="Levati E."/>
            <person name="Barry K.W."/>
            <person name="Belfiori B."/>
            <person name="Cichocki N."/>
            <person name="Clum A."/>
            <person name="Dockter R.B."/>
            <person name="Fauchery L."/>
            <person name="Guy J."/>
            <person name="Iotti M."/>
            <person name="Le Tacon F."/>
            <person name="Lindquist E.A."/>
            <person name="Lipzen A."/>
            <person name="Malagnac F."/>
            <person name="Mello A."/>
            <person name="Molinier V."/>
            <person name="Miyauchi S."/>
            <person name="Poulain J."/>
            <person name="Riccioni C."/>
            <person name="Rubini A."/>
            <person name="Sitrit Y."/>
            <person name="Splivallo R."/>
            <person name="Traeger S."/>
            <person name="Wang M."/>
            <person name="Zifcakova L."/>
            <person name="Wipf D."/>
            <person name="Zambonelli A."/>
            <person name="Paolocci F."/>
            <person name="Nowrousian M."/>
            <person name="Ottonello S."/>
            <person name="Baldrian P."/>
            <person name="Spatafora J.W."/>
            <person name="Henrissat B."/>
            <person name="Nagy L.G."/>
            <person name="Aury J.M."/>
            <person name="Wincker P."/>
            <person name="Grigoriev I.V."/>
            <person name="Bonfante P."/>
            <person name="Martin F.M."/>
        </authorList>
    </citation>
    <scope>NUCLEOTIDE SEQUENCE [LARGE SCALE GENOMIC DNA]</scope>
    <source>
        <strain evidence="11 12">RN42</strain>
    </source>
</reference>
<dbReference type="PANTHER" id="PTHR45667">
    <property type="entry name" value="S-ADENOSYLMETHIONINE MITOCHONDRIAL CARRIER PROTEIN"/>
    <property type="match status" value="1"/>
</dbReference>
<protein>
    <submittedName>
        <fullName evidence="11">Mitochondrial carrier</fullName>
    </submittedName>
</protein>
<keyword evidence="6" id="KW-0496">Mitochondrion</keyword>
<accession>A0A3N4HMN2</accession>
<feature type="repeat" description="Solcar" evidence="9">
    <location>
        <begin position="1"/>
        <end position="71"/>
    </location>
</feature>
<sequence>DIYEAGGIAAFSVDLLIYPLDTLKTRLQAERNVKLNRGLFRGLYQGVGSVIVATLPASGAFFTTYEHSTRLLTTAAPSVPTPFIHAGSSALAESISCAIICPAEVIKQNAQVAPKAESSFLHIVRALPSPFALFKGYTALVSRNLPQVALQFPLFEFLRERSHLTTKPRGNRKDGEGPLALGEVFLRSGGSGAVAAATASLVTQPVDVVKTRVMLTATTSTSPISLAGVEVVGKIWKEEGWRSFWRGGALRMVWMGVGGGLYLGCYESAKVWLGEEKEVEGL</sequence>
<dbReference type="SUPFAM" id="SSF103506">
    <property type="entry name" value="Mitochondrial carrier"/>
    <property type="match status" value="1"/>
</dbReference>
<organism evidence="11 12">
    <name type="scientific">Ascobolus immersus RN42</name>
    <dbReference type="NCBI Taxonomy" id="1160509"/>
    <lineage>
        <taxon>Eukaryota</taxon>
        <taxon>Fungi</taxon>
        <taxon>Dikarya</taxon>
        <taxon>Ascomycota</taxon>
        <taxon>Pezizomycotina</taxon>
        <taxon>Pezizomycetes</taxon>
        <taxon>Pezizales</taxon>
        <taxon>Ascobolaceae</taxon>
        <taxon>Ascobolus</taxon>
    </lineage>
</organism>
<evidence type="ECO:0000256" key="2">
    <source>
        <dbReference type="ARBA" id="ARBA00006375"/>
    </source>
</evidence>
<dbReference type="Proteomes" id="UP000275078">
    <property type="component" value="Unassembled WGS sequence"/>
</dbReference>
<keyword evidence="7" id="KW-1133">Transmembrane helix</keyword>
<dbReference type="GO" id="GO:0016020">
    <property type="term" value="C:membrane"/>
    <property type="evidence" value="ECO:0007669"/>
    <property type="project" value="UniProtKB-SubCell"/>
</dbReference>
<dbReference type="EMBL" id="ML119772">
    <property type="protein sequence ID" value="RPA75082.1"/>
    <property type="molecule type" value="Genomic_DNA"/>
</dbReference>
<dbReference type="InterPro" id="IPR023395">
    <property type="entry name" value="MCP_dom_sf"/>
</dbReference>
<evidence type="ECO:0000256" key="10">
    <source>
        <dbReference type="RuleBase" id="RU000488"/>
    </source>
</evidence>
<keyword evidence="4 9" id="KW-0812">Transmembrane</keyword>
<keyword evidence="8 9" id="KW-0472">Membrane</keyword>
<feature type="non-terminal residue" evidence="11">
    <location>
        <position position="1"/>
    </location>
</feature>
<keyword evidence="5" id="KW-0677">Repeat</keyword>
<keyword evidence="3 10" id="KW-0813">Transport</keyword>
<dbReference type="Pfam" id="PF00153">
    <property type="entry name" value="Mito_carr"/>
    <property type="match status" value="3"/>
</dbReference>
<proteinExistence type="inferred from homology"/>
<feature type="repeat" description="Solcar" evidence="9">
    <location>
        <begin position="183"/>
        <end position="272"/>
    </location>
</feature>
<name>A0A3N4HMN2_ASCIM</name>
<comment type="similarity">
    <text evidence="2 10">Belongs to the mitochondrial carrier (TC 2.A.29) family.</text>
</comment>
<dbReference type="AlphaFoldDB" id="A0A3N4HMN2"/>
<gene>
    <name evidence="11" type="ORF">BJ508DRAFT_214814</name>
</gene>
<evidence type="ECO:0000313" key="11">
    <source>
        <dbReference type="EMBL" id="RPA75082.1"/>
    </source>
</evidence>